<name>A0ACA9P8M1_9GLOM</name>
<organism evidence="1 2">
    <name type="scientific">Racocetra persica</name>
    <dbReference type="NCBI Taxonomy" id="160502"/>
    <lineage>
        <taxon>Eukaryota</taxon>
        <taxon>Fungi</taxon>
        <taxon>Fungi incertae sedis</taxon>
        <taxon>Mucoromycota</taxon>
        <taxon>Glomeromycotina</taxon>
        <taxon>Glomeromycetes</taxon>
        <taxon>Diversisporales</taxon>
        <taxon>Gigasporaceae</taxon>
        <taxon>Racocetra</taxon>
    </lineage>
</organism>
<dbReference type="Proteomes" id="UP000789920">
    <property type="component" value="Unassembled WGS sequence"/>
</dbReference>
<protein>
    <submittedName>
        <fullName evidence="1">21773_t:CDS:1</fullName>
    </submittedName>
</protein>
<dbReference type="EMBL" id="CAJVQC010018869">
    <property type="protein sequence ID" value="CAG8696649.1"/>
    <property type="molecule type" value="Genomic_DNA"/>
</dbReference>
<keyword evidence="2" id="KW-1185">Reference proteome</keyword>
<accession>A0ACA9P8M1</accession>
<feature type="non-terminal residue" evidence="1">
    <location>
        <position position="1"/>
    </location>
</feature>
<evidence type="ECO:0000313" key="1">
    <source>
        <dbReference type="EMBL" id="CAG8696649.1"/>
    </source>
</evidence>
<comment type="caution">
    <text evidence="1">The sequence shown here is derived from an EMBL/GenBank/DDBJ whole genome shotgun (WGS) entry which is preliminary data.</text>
</comment>
<evidence type="ECO:0000313" key="2">
    <source>
        <dbReference type="Proteomes" id="UP000789920"/>
    </source>
</evidence>
<gene>
    <name evidence="1" type="ORF">RPERSI_LOCUS9816</name>
</gene>
<feature type="non-terminal residue" evidence="1">
    <location>
        <position position="321"/>
    </location>
</feature>
<proteinExistence type="predicted"/>
<sequence length="321" mass="37043">NENIPAHDHIFKKISETNVDDLTPDDLLSNGTVDLSSDKFQLSESDYVALVKEKVCIRMLSKDNEIKNICSDFVARRNEVQKLKKFVLSSTETATHNQWVEEVHERERIAKIVTDVLLQEIRFNALRKISRGSENFFMEIISHLIDATIYNLPAECEIDVTRAEQQSIVSKNRKAQNNEGSRGDKPDLMIRSYHRQRWEELVYFESGKWNASDKKIQDDYNKLVQLCLDGYEEISKKCKKDILYKNYIGLGVNIAAKVPLSMKSVNEIEEFVYALLTLQNGVIVNLYCLVNSFQTRSRKAKNAKLRQTIKENSDLETKILS</sequence>
<reference evidence="1" key="1">
    <citation type="submission" date="2021-06" db="EMBL/GenBank/DDBJ databases">
        <authorList>
            <person name="Kallberg Y."/>
            <person name="Tangrot J."/>
            <person name="Rosling A."/>
        </authorList>
    </citation>
    <scope>NUCLEOTIDE SEQUENCE</scope>
    <source>
        <strain evidence="1">MA461A</strain>
    </source>
</reference>